<comment type="caution">
    <text evidence="1">The sequence shown here is derived from an EMBL/GenBank/DDBJ whole genome shotgun (WGS) entry which is preliminary data.</text>
</comment>
<dbReference type="PATRIC" id="fig|740709.3.peg.1710"/>
<dbReference type="RefSeq" id="WP_008488931.1">
    <property type="nucleotide sequence ID" value="NZ_AMRG01000009.1"/>
</dbReference>
<protein>
    <submittedName>
        <fullName evidence="1">Uncharacterized protein</fullName>
    </submittedName>
</protein>
<evidence type="ECO:0000313" key="2">
    <source>
        <dbReference type="Proteomes" id="UP000014115"/>
    </source>
</evidence>
<dbReference type="OrthoDB" id="7042015at2"/>
<reference evidence="1 2" key="1">
    <citation type="journal article" date="2012" name="J. Bacteriol.">
        <title>Genome Sequence of Idiomarina xiamenensis Type Strain 10-D-4.</title>
        <authorList>
            <person name="Lai Q."/>
            <person name="Wang L."/>
            <person name="Wang W."/>
            <person name="Shao Z."/>
        </authorList>
    </citation>
    <scope>NUCLEOTIDE SEQUENCE [LARGE SCALE GENOMIC DNA]</scope>
    <source>
        <strain evidence="1 2">10-D-4</strain>
    </source>
</reference>
<proteinExistence type="predicted"/>
<sequence length="263" mass="29795">MNNFRVSSYELQAQRHIYPLYMADGRGGYEFSSTMTFLRRRNESFCVFAAHALDPRSDDIDKIGVFSTDGEFKAISEYSIAHKICRKRDLVACRTSAPFEYKNYFDLDAVKSSSEWVEGGFGWIGFPKKKAVEKIHCTKSNKEQLQKYLVDGEQGSKKWTNAEFLLLGAEMQSETDQIITGVFENKDVNYTHAGFKSNGYSLRGMSGGALFRGPNKINTDPPCLNDYFDFIGIGLEYDNREVVRGASRAAVKELLDEVLSWPV</sequence>
<dbReference type="EMBL" id="AMRG01000009">
    <property type="protein sequence ID" value="EKE83436.1"/>
    <property type="molecule type" value="Genomic_DNA"/>
</dbReference>
<accession>K2JJ36</accession>
<name>K2JJ36_9GAMM</name>
<gene>
    <name evidence="1" type="ORF">A10D4_08442</name>
</gene>
<organism evidence="1 2">
    <name type="scientific">Idiomarina xiamenensis 10-D-4</name>
    <dbReference type="NCBI Taxonomy" id="740709"/>
    <lineage>
        <taxon>Bacteria</taxon>
        <taxon>Pseudomonadati</taxon>
        <taxon>Pseudomonadota</taxon>
        <taxon>Gammaproteobacteria</taxon>
        <taxon>Alteromonadales</taxon>
        <taxon>Idiomarinaceae</taxon>
        <taxon>Idiomarina</taxon>
    </lineage>
</organism>
<dbReference type="Proteomes" id="UP000014115">
    <property type="component" value="Unassembled WGS sequence"/>
</dbReference>
<dbReference type="AlphaFoldDB" id="K2JJ36"/>
<keyword evidence="2" id="KW-1185">Reference proteome</keyword>
<evidence type="ECO:0000313" key="1">
    <source>
        <dbReference type="EMBL" id="EKE83436.1"/>
    </source>
</evidence>